<keyword evidence="15" id="KW-0675">Receptor</keyword>
<dbReference type="InterPro" id="IPR000531">
    <property type="entry name" value="Beta-barrel_TonB"/>
</dbReference>
<evidence type="ECO:0000256" key="11">
    <source>
        <dbReference type="RuleBase" id="RU003357"/>
    </source>
</evidence>
<dbReference type="GO" id="GO:0009279">
    <property type="term" value="C:cell outer membrane"/>
    <property type="evidence" value="ECO:0007669"/>
    <property type="project" value="UniProtKB-SubCell"/>
</dbReference>
<feature type="signal peptide" evidence="12">
    <location>
        <begin position="1"/>
        <end position="20"/>
    </location>
</feature>
<keyword evidence="3" id="KW-1134">Transmembrane beta strand</keyword>
<evidence type="ECO:0000256" key="9">
    <source>
        <dbReference type="ARBA" id="ARBA00023136"/>
    </source>
</evidence>
<evidence type="ECO:0000313" key="16">
    <source>
        <dbReference type="Proteomes" id="UP000503640"/>
    </source>
</evidence>
<comment type="subcellular location">
    <subcellularLocation>
        <location evidence="1">Cell outer membrane</location>
        <topology evidence="1">Multi-pass membrane protein</topology>
    </subcellularLocation>
</comment>
<keyword evidence="2" id="KW-0813">Transport</keyword>
<keyword evidence="8 11" id="KW-0798">TonB box</keyword>
<dbReference type="Gene3D" id="2.170.130.10">
    <property type="entry name" value="TonB-dependent receptor, plug domain"/>
    <property type="match status" value="1"/>
</dbReference>
<evidence type="ECO:0000256" key="1">
    <source>
        <dbReference type="ARBA" id="ARBA00004571"/>
    </source>
</evidence>
<accession>A0A7I9VHS7</accession>
<dbReference type="RefSeq" id="WP_176062469.1">
    <property type="nucleotide sequence ID" value="NZ_BJTG01000001.1"/>
</dbReference>
<feature type="domain" description="TonB-dependent receptor-like beta-barrel" evidence="13">
    <location>
        <begin position="231"/>
        <end position="644"/>
    </location>
</feature>
<organism evidence="15 16">
    <name type="scientific">Anaeromyxobacter diazotrophicus</name>
    <dbReference type="NCBI Taxonomy" id="2590199"/>
    <lineage>
        <taxon>Bacteria</taxon>
        <taxon>Pseudomonadati</taxon>
        <taxon>Myxococcota</taxon>
        <taxon>Myxococcia</taxon>
        <taxon>Myxococcales</taxon>
        <taxon>Cystobacterineae</taxon>
        <taxon>Anaeromyxobacteraceae</taxon>
        <taxon>Anaeromyxobacter</taxon>
    </lineage>
</organism>
<dbReference type="InterPro" id="IPR012910">
    <property type="entry name" value="Plug_dom"/>
</dbReference>
<feature type="chain" id="PRO_5029746653" evidence="12">
    <location>
        <begin position="21"/>
        <end position="688"/>
    </location>
</feature>
<dbReference type="EMBL" id="BJTG01000001">
    <property type="protein sequence ID" value="GEJ55688.1"/>
    <property type="molecule type" value="Genomic_DNA"/>
</dbReference>
<keyword evidence="4" id="KW-0410">Iron transport</keyword>
<comment type="similarity">
    <text evidence="11">Belongs to the TonB-dependent receptor family.</text>
</comment>
<evidence type="ECO:0000256" key="4">
    <source>
        <dbReference type="ARBA" id="ARBA00022496"/>
    </source>
</evidence>
<dbReference type="SUPFAM" id="SSF56935">
    <property type="entry name" value="Porins"/>
    <property type="match status" value="1"/>
</dbReference>
<keyword evidence="16" id="KW-1185">Reference proteome</keyword>
<dbReference type="Pfam" id="PF00593">
    <property type="entry name" value="TonB_dep_Rec_b-barrel"/>
    <property type="match status" value="1"/>
</dbReference>
<evidence type="ECO:0000256" key="5">
    <source>
        <dbReference type="ARBA" id="ARBA00022692"/>
    </source>
</evidence>
<dbReference type="GO" id="GO:0006826">
    <property type="term" value="P:iron ion transport"/>
    <property type="evidence" value="ECO:0007669"/>
    <property type="project" value="UniProtKB-KW"/>
</dbReference>
<dbReference type="Proteomes" id="UP000503640">
    <property type="component" value="Unassembled WGS sequence"/>
</dbReference>
<evidence type="ECO:0000259" key="13">
    <source>
        <dbReference type="Pfam" id="PF00593"/>
    </source>
</evidence>
<keyword evidence="6" id="KW-0408">Iron</keyword>
<dbReference type="Gene3D" id="2.40.170.20">
    <property type="entry name" value="TonB-dependent receptor, beta-barrel domain"/>
    <property type="match status" value="1"/>
</dbReference>
<protein>
    <submittedName>
        <fullName evidence="15">TonB-dependent receptor</fullName>
    </submittedName>
</protein>
<evidence type="ECO:0000256" key="12">
    <source>
        <dbReference type="SAM" id="SignalP"/>
    </source>
</evidence>
<keyword evidence="9 11" id="KW-0472">Membrane</keyword>
<keyword evidence="7" id="KW-0406">Ion transport</keyword>
<evidence type="ECO:0000313" key="15">
    <source>
        <dbReference type="EMBL" id="GEJ55688.1"/>
    </source>
</evidence>
<evidence type="ECO:0000256" key="2">
    <source>
        <dbReference type="ARBA" id="ARBA00022448"/>
    </source>
</evidence>
<dbReference type="InterPro" id="IPR036942">
    <property type="entry name" value="Beta-barrel_TonB_sf"/>
</dbReference>
<feature type="domain" description="TonB-dependent receptor plug" evidence="14">
    <location>
        <begin position="48"/>
        <end position="155"/>
    </location>
</feature>
<dbReference type="InterPro" id="IPR039426">
    <property type="entry name" value="TonB-dep_rcpt-like"/>
</dbReference>
<evidence type="ECO:0000256" key="3">
    <source>
        <dbReference type="ARBA" id="ARBA00022452"/>
    </source>
</evidence>
<dbReference type="InterPro" id="IPR037066">
    <property type="entry name" value="Plug_dom_sf"/>
</dbReference>
<keyword evidence="10" id="KW-0998">Cell outer membrane</keyword>
<name>A0A7I9VHS7_9BACT</name>
<dbReference type="AlphaFoldDB" id="A0A7I9VHS7"/>
<comment type="caution">
    <text evidence="15">The sequence shown here is derived from an EMBL/GenBank/DDBJ whole genome shotgun (WGS) entry which is preliminary data.</text>
</comment>
<evidence type="ECO:0000256" key="8">
    <source>
        <dbReference type="ARBA" id="ARBA00023077"/>
    </source>
</evidence>
<dbReference type="PANTHER" id="PTHR32552:SF81">
    <property type="entry name" value="TONB-DEPENDENT OUTER MEMBRANE RECEPTOR"/>
    <property type="match status" value="1"/>
</dbReference>
<sequence length="688" mass="74343">MSRRALLLAALALGAARAAAHEPARPEFGEELVVEGHYQDRVGTSDAASAGSFTRQLVEDRPLLRPGEVLELVPGLVITQHSGAGKANQYYLRGFDLDHGTDFQTNLDGVPLNLRTHAHGQGYTDLNFLIPELVSRVDYWKGPYDASRGDFASAGGADLHYAEALPSNVLDLTGGTYGYGRALLAGTQHLLGGHLTYAGELMYEDGPWVRPDAYRRWNGVLRYGHDLGSGELAVTAMAYDGRWNGTDQIPQGAVAQGRVGRFGSLDPTTGGSSHRYSLSVNLEQEVGPGRLQAVAYAVRYDLDLFSDFTYFLEHPDTGDQFEQHDDRWTCGASASWRVAGEVAGLPAEARLGGEARQDRLRPVGLYRTDARRRLATTRQDDVDETSGGVYAEAGLRPRPWLRAVAGVRWDAYGFDVRSSDPRNSGQATAGRASPKASLVFGPWARTELFLNGGFGFHSNDARGVTTHVDPVGGGDVRPVTPLVRTRGAELGVRNDLLPGVQTSLALWVLALDSELVFTGDAGTTEPSRPSRREGVEWSARWQPVRWLLLDLDVALSRARFTSPPGPTDDHPGDHVPGSIESAVSAGASIHQLGPWSASVFLRYFGPRPLVEDDAVRSPASALLNAQLGYRVAAPLLLTLDVFNVLDARVDDVAYFYSSRVSPGAAASGDVHFHPAEPRSARLTASLTF</sequence>
<evidence type="ECO:0000256" key="7">
    <source>
        <dbReference type="ARBA" id="ARBA00023065"/>
    </source>
</evidence>
<keyword evidence="12" id="KW-0732">Signal</keyword>
<evidence type="ECO:0000259" key="14">
    <source>
        <dbReference type="Pfam" id="PF07715"/>
    </source>
</evidence>
<keyword evidence="5" id="KW-0812">Transmembrane</keyword>
<proteinExistence type="inferred from homology"/>
<gene>
    <name evidence="15" type="ORF">AMYX_04290</name>
</gene>
<dbReference type="PANTHER" id="PTHR32552">
    <property type="entry name" value="FERRICHROME IRON RECEPTOR-RELATED"/>
    <property type="match status" value="1"/>
</dbReference>
<reference evidence="16" key="1">
    <citation type="journal article" date="2020" name="Appl. Environ. Microbiol.">
        <title>Diazotrophic Anaeromyxobacter Isolates from Soils.</title>
        <authorList>
            <person name="Masuda Y."/>
            <person name="Yamanaka H."/>
            <person name="Xu Z.X."/>
            <person name="Shiratori Y."/>
            <person name="Aono T."/>
            <person name="Amachi S."/>
            <person name="Senoo K."/>
            <person name="Itoh H."/>
        </authorList>
    </citation>
    <scope>NUCLEOTIDE SEQUENCE [LARGE SCALE GENOMIC DNA]</scope>
    <source>
        <strain evidence="16">R267</strain>
    </source>
</reference>
<evidence type="ECO:0000256" key="10">
    <source>
        <dbReference type="ARBA" id="ARBA00023237"/>
    </source>
</evidence>
<dbReference type="Pfam" id="PF07715">
    <property type="entry name" value="Plug"/>
    <property type="match status" value="1"/>
</dbReference>
<evidence type="ECO:0000256" key="6">
    <source>
        <dbReference type="ARBA" id="ARBA00023004"/>
    </source>
</evidence>